<dbReference type="AlphaFoldDB" id="K1U866"/>
<dbReference type="InterPro" id="IPR007353">
    <property type="entry name" value="DUF421"/>
</dbReference>
<protein>
    <recommendedName>
        <fullName evidence="1">YetF C-terminal domain-containing protein</fullName>
    </recommendedName>
</protein>
<feature type="domain" description="YetF C-terminal" evidence="1">
    <location>
        <begin position="3"/>
        <end position="58"/>
    </location>
</feature>
<name>K1U866_9ZZZZ</name>
<reference evidence="2" key="1">
    <citation type="journal article" date="2013" name="Environ. Microbiol.">
        <title>Microbiota from the distal guts of lean and obese adolescents exhibit partial functional redundancy besides clear differences in community structure.</title>
        <authorList>
            <person name="Ferrer M."/>
            <person name="Ruiz A."/>
            <person name="Lanza F."/>
            <person name="Haange S.B."/>
            <person name="Oberbach A."/>
            <person name="Till H."/>
            <person name="Bargiela R."/>
            <person name="Campoy C."/>
            <person name="Segura M.T."/>
            <person name="Richter M."/>
            <person name="von Bergen M."/>
            <person name="Seifert J."/>
            <person name="Suarez A."/>
        </authorList>
    </citation>
    <scope>NUCLEOTIDE SEQUENCE</scope>
</reference>
<dbReference type="Gene3D" id="3.30.240.20">
    <property type="entry name" value="bsu07140 like domains"/>
    <property type="match status" value="1"/>
</dbReference>
<sequence>LSIFPYDKNKFETYPIPIILDGILNDFLLKELHLTKEKIEKMLIRDNLLIEDIYYAMYENNKLFIIRKDELK</sequence>
<feature type="non-terminal residue" evidence="2">
    <location>
        <position position="1"/>
    </location>
</feature>
<evidence type="ECO:0000313" key="2">
    <source>
        <dbReference type="EMBL" id="EKC76149.1"/>
    </source>
</evidence>
<organism evidence="2">
    <name type="scientific">human gut metagenome</name>
    <dbReference type="NCBI Taxonomy" id="408170"/>
    <lineage>
        <taxon>unclassified sequences</taxon>
        <taxon>metagenomes</taxon>
        <taxon>organismal metagenomes</taxon>
    </lineage>
</organism>
<dbReference type="Pfam" id="PF04239">
    <property type="entry name" value="DUF421"/>
    <property type="match status" value="1"/>
</dbReference>
<proteinExistence type="predicted"/>
<dbReference type="InterPro" id="IPR023090">
    <property type="entry name" value="UPF0702_alpha/beta_dom_sf"/>
</dbReference>
<dbReference type="EMBL" id="AJWZ01000670">
    <property type="protein sequence ID" value="EKC76149.1"/>
    <property type="molecule type" value="Genomic_DNA"/>
</dbReference>
<evidence type="ECO:0000259" key="1">
    <source>
        <dbReference type="Pfam" id="PF04239"/>
    </source>
</evidence>
<accession>K1U866</accession>
<comment type="caution">
    <text evidence="2">The sequence shown here is derived from an EMBL/GenBank/DDBJ whole genome shotgun (WGS) entry which is preliminary data.</text>
</comment>
<gene>
    <name evidence="2" type="ORF">OBE_01019</name>
</gene>